<proteinExistence type="predicted"/>
<keyword evidence="1" id="KW-0812">Transmembrane</keyword>
<dbReference type="Proteomes" id="UP000263094">
    <property type="component" value="Unassembled WGS sequence"/>
</dbReference>
<feature type="transmembrane region" description="Helical" evidence="1">
    <location>
        <begin position="61"/>
        <end position="79"/>
    </location>
</feature>
<gene>
    <name evidence="2" type="ORF">DY218_10760</name>
</gene>
<keyword evidence="1" id="KW-0472">Membrane</keyword>
<evidence type="ECO:0000313" key="3">
    <source>
        <dbReference type="Proteomes" id="UP000263094"/>
    </source>
</evidence>
<organism evidence="2 3">
    <name type="scientific">Streptomyces triticagri</name>
    <dbReference type="NCBI Taxonomy" id="2293568"/>
    <lineage>
        <taxon>Bacteria</taxon>
        <taxon>Bacillati</taxon>
        <taxon>Actinomycetota</taxon>
        <taxon>Actinomycetes</taxon>
        <taxon>Kitasatosporales</taxon>
        <taxon>Streptomycetaceae</taxon>
        <taxon>Streptomyces</taxon>
    </lineage>
</organism>
<dbReference type="AlphaFoldDB" id="A0A372M8C2"/>
<reference evidence="2 3" key="1">
    <citation type="submission" date="2018-08" db="EMBL/GenBank/DDBJ databases">
        <title>Isolation, diversity and antifungal activity of Actinobacteria from wheat.</title>
        <authorList>
            <person name="Han C."/>
        </authorList>
    </citation>
    <scope>NUCLEOTIDE SEQUENCE [LARGE SCALE GENOMIC DNA]</scope>
    <source>
        <strain evidence="2 3">NEAU-YY421</strain>
    </source>
</reference>
<comment type="caution">
    <text evidence="2">The sequence shown here is derived from an EMBL/GenBank/DDBJ whole genome shotgun (WGS) entry which is preliminary data.</text>
</comment>
<dbReference type="EMBL" id="QUAK01000060">
    <property type="protein sequence ID" value="RFU86693.1"/>
    <property type="molecule type" value="Genomic_DNA"/>
</dbReference>
<evidence type="ECO:0000256" key="1">
    <source>
        <dbReference type="SAM" id="Phobius"/>
    </source>
</evidence>
<evidence type="ECO:0000313" key="2">
    <source>
        <dbReference type="EMBL" id="RFU86693.1"/>
    </source>
</evidence>
<feature type="transmembrane region" description="Helical" evidence="1">
    <location>
        <begin position="32"/>
        <end position="49"/>
    </location>
</feature>
<keyword evidence="3" id="KW-1185">Reference proteome</keyword>
<feature type="transmembrane region" description="Helical" evidence="1">
    <location>
        <begin position="7"/>
        <end position="26"/>
    </location>
</feature>
<keyword evidence="1" id="KW-1133">Transmembrane helix</keyword>
<feature type="transmembrane region" description="Helical" evidence="1">
    <location>
        <begin position="85"/>
        <end position="104"/>
    </location>
</feature>
<sequence>MRAAQVLTYVMGGLALLGTVVVGARYGAQPAGATVGSNIFTFVLLFLGLTYGKNAGSGTRIASIVLASLHILAALGAAANGRTGGLLPLLCAIALIVLLSQRSAGAWFKRPRYAPQPGHPGSFQ</sequence>
<protein>
    <submittedName>
        <fullName evidence="2">Uncharacterized protein</fullName>
    </submittedName>
</protein>
<name>A0A372M8C2_9ACTN</name>
<accession>A0A372M8C2</accession>